<dbReference type="SUPFAM" id="SSF48113">
    <property type="entry name" value="Heme-dependent peroxidases"/>
    <property type="match status" value="1"/>
</dbReference>
<feature type="binding site" evidence="13">
    <location>
        <position position="120"/>
    </location>
    <ligand>
        <name>substrate</name>
    </ligand>
</feature>
<dbReference type="GO" id="GO:0140825">
    <property type="term" value="F:lactoperoxidase activity"/>
    <property type="evidence" value="ECO:0007669"/>
    <property type="project" value="UniProtKB-EC"/>
</dbReference>
<evidence type="ECO:0000256" key="1">
    <source>
        <dbReference type="ARBA" id="ARBA00000189"/>
    </source>
</evidence>
<comment type="cofactor">
    <cofactor evidence="14 17">
        <name>heme b</name>
        <dbReference type="ChEBI" id="CHEBI:60344"/>
    </cofactor>
    <text evidence="14 17">Binds 1 heme b (iron(II)-protoporphyrin IX) group per subunit.</text>
</comment>
<dbReference type="CDD" id="cd00693">
    <property type="entry name" value="secretory_peroxidase"/>
    <property type="match status" value="1"/>
</dbReference>
<gene>
    <name evidence="19" type="ORF">ACMD2_05496</name>
</gene>
<dbReference type="InterPro" id="IPR000823">
    <property type="entry name" value="Peroxidase_pln"/>
</dbReference>
<dbReference type="AlphaFoldDB" id="A0A199W9C9"/>
<keyword evidence="6 14" id="KW-0106">Calcium</keyword>
<dbReference type="GO" id="GO:0046872">
    <property type="term" value="F:metal ion binding"/>
    <property type="evidence" value="ECO:0007669"/>
    <property type="project" value="UniProtKB-UniRule"/>
</dbReference>
<dbReference type="PROSITE" id="PS50873">
    <property type="entry name" value="PEROXIDASE_4"/>
    <property type="match status" value="1"/>
</dbReference>
<evidence type="ECO:0000256" key="15">
    <source>
        <dbReference type="PIRSR" id="PIRSR600823-4"/>
    </source>
</evidence>
<feature type="domain" description="Plant heme peroxidase family profile" evidence="18">
    <location>
        <begin position="25"/>
        <end position="282"/>
    </location>
</feature>
<comment type="function">
    <text evidence="17">Removal of H(2)O(2), oxidation of toxic reductants, biosynthesis and degradation of lignin, suberization, auxin catabolism, response to environmental stresses such as wounding, pathogen attack and oxidative stress.</text>
</comment>
<dbReference type="InterPro" id="IPR019793">
    <property type="entry name" value="Peroxidases_heam-ligand_BS"/>
</dbReference>
<evidence type="ECO:0000256" key="11">
    <source>
        <dbReference type="ARBA" id="ARBA00023324"/>
    </source>
</evidence>
<dbReference type="Gene3D" id="1.10.520.10">
    <property type="match status" value="1"/>
</dbReference>
<keyword evidence="5 14" id="KW-0479">Metal-binding</keyword>
<evidence type="ECO:0000313" key="20">
    <source>
        <dbReference type="Proteomes" id="UP000092600"/>
    </source>
</evidence>
<feature type="binding site" evidence="14">
    <location>
        <position position="70"/>
    </location>
    <ligand>
        <name>Ca(2+)</name>
        <dbReference type="ChEBI" id="CHEBI:29108"/>
        <label>1</label>
    </ligand>
</feature>
<keyword evidence="9 16" id="KW-1015">Disulfide bond</keyword>
<keyword evidence="10" id="KW-0873">Pyrrolidone carboxylic acid</keyword>
<keyword evidence="17" id="KW-0964">Secreted</keyword>
<accession>A0A199W9C9</accession>
<dbReference type="PANTHER" id="PTHR31517">
    <property type="match status" value="1"/>
</dbReference>
<feature type="binding site" evidence="14">
    <location>
        <position position="205"/>
    </location>
    <ligand>
        <name>Ca(2+)</name>
        <dbReference type="ChEBI" id="CHEBI:29108"/>
        <label>2</label>
    </ligand>
</feature>
<dbReference type="InterPro" id="IPR033905">
    <property type="entry name" value="Secretory_peroxidase"/>
</dbReference>
<evidence type="ECO:0000256" key="13">
    <source>
        <dbReference type="PIRSR" id="PIRSR600823-2"/>
    </source>
</evidence>
<feature type="site" description="Transition state stabilizer" evidence="15">
    <location>
        <position position="62"/>
    </location>
</feature>
<protein>
    <recommendedName>
        <fullName evidence="17">Peroxidase</fullName>
        <ecNumber evidence="17">1.11.1.7</ecNumber>
    </recommendedName>
</protein>
<proteinExistence type="inferred from homology"/>
<feature type="binding site" evidence="14">
    <location>
        <position position="202"/>
    </location>
    <ligand>
        <name>Ca(2+)</name>
        <dbReference type="ChEBI" id="CHEBI:29108"/>
        <label>2</label>
    </ligand>
</feature>
<dbReference type="STRING" id="4615.A0A199W9C9"/>
<name>A0A199W9C9_ANACO</name>
<feature type="signal peptide" evidence="17">
    <location>
        <begin position="1"/>
        <end position="24"/>
    </location>
</feature>
<evidence type="ECO:0000256" key="3">
    <source>
        <dbReference type="ARBA" id="ARBA00022559"/>
    </source>
</evidence>
<feature type="active site" description="Proton acceptor" evidence="12">
    <location>
        <position position="66"/>
    </location>
</feature>
<dbReference type="InterPro" id="IPR002016">
    <property type="entry name" value="Haem_peroxidase"/>
</dbReference>
<dbReference type="EC" id="1.11.1.7" evidence="17"/>
<reference evidence="19 20" key="1">
    <citation type="journal article" date="2016" name="DNA Res.">
        <title>The draft genome of MD-2 pineapple using hybrid error correction of long reads.</title>
        <authorList>
            <person name="Redwan R.M."/>
            <person name="Saidin A."/>
            <person name="Kumar S.V."/>
        </authorList>
    </citation>
    <scope>NUCLEOTIDE SEQUENCE [LARGE SCALE GENOMIC DNA]</scope>
    <source>
        <strain evidence="20">cv. MD2</strain>
        <tissue evidence="19">Leaf</tissue>
    </source>
</reference>
<dbReference type="FunFam" id="1.10.420.10:FF:000001">
    <property type="entry name" value="Peroxidase"/>
    <property type="match status" value="1"/>
</dbReference>
<feature type="binding site" evidence="14">
    <location>
        <position position="151"/>
    </location>
    <ligand>
        <name>Ca(2+)</name>
        <dbReference type="ChEBI" id="CHEBI:29108"/>
        <label>2</label>
    </ligand>
</feature>
<dbReference type="Gene3D" id="1.10.420.10">
    <property type="entry name" value="Peroxidase, domain 2"/>
    <property type="match status" value="1"/>
</dbReference>
<sequence length="282" mass="30597">MELMIRRSLFMMLVLSTIVRGGEAKLWPNFYRSTCPNVEEIVRGAVTKKISQTVVTIPATLRLFFHDCFVEDAPDNLSLAGDGFDTVIKAKAAVEAQCPGVLGRRDGLVSLASRVAGKLPGPDFNLDSLTTLFGKNNLTLFDMITLSGAHTVGFAHCSRFTNRLYRFGSSSSVDPTINPDYARELMQACPANVGPTIAVNMDPVTPITFDNVYYANLAAGLGLFTSDEVLYADGRSQPVVKGFAGDQSSFFAAFAKSMVKLGRVGVKTGRRGQIRRDCTAFN</sequence>
<dbReference type="GO" id="GO:0042744">
    <property type="term" value="P:hydrogen peroxide catabolic process"/>
    <property type="evidence" value="ECO:0007669"/>
    <property type="project" value="UniProtKB-KW"/>
</dbReference>
<evidence type="ECO:0000256" key="7">
    <source>
        <dbReference type="ARBA" id="ARBA00023002"/>
    </source>
</evidence>
<evidence type="ECO:0000256" key="2">
    <source>
        <dbReference type="ARBA" id="ARBA00006873"/>
    </source>
</evidence>
<keyword evidence="17" id="KW-0732">Signal</keyword>
<keyword evidence="11 17" id="KW-0376">Hydrogen peroxide</keyword>
<dbReference type="PRINTS" id="PR00461">
    <property type="entry name" value="PLPEROXIDASE"/>
</dbReference>
<feature type="binding site" description="axial binding residue" evidence="14">
    <location>
        <position position="150"/>
    </location>
    <ligand>
        <name>heme b</name>
        <dbReference type="ChEBI" id="CHEBI:60344"/>
    </ligand>
    <ligandPart>
        <name>Fe</name>
        <dbReference type="ChEBI" id="CHEBI:18248"/>
    </ligandPart>
</feature>
<dbReference type="Pfam" id="PF00141">
    <property type="entry name" value="peroxidase"/>
    <property type="match status" value="1"/>
</dbReference>
<feature type="disulfide bond" evidence="16">
    <location>
        <begin position="35"/>
        <end position="98"/>
    </location>
</feature>
<evidence type="ECO:0000256" key="17">
    <source>
        <dbReference type="RuleBase" id="RU362060"/>
    </source>
</evidence>
<comment type="similarity">
    <text evidence="2">Belongs to the peroxidase family. Ascorbate peroxidase subfamily.</text>
</comment>
<comment type="catalytic activity">
    <reaction evidence="1 17">
        <text>2 a phenolic donor + H2O2 = 2 a phenolic radical donor + 2 H2O</text>
        <dbReference type="Rhea" id="RHEA:56136"/>
        <dbReference type="ChEBI" id="CHEBI:15377"/>
        <dbReference type="ChEBI" id="CHEBI:16240"/>
        <dbReference type="ChEBI" id="CHEBI:139520"/>
        <dbReference type="ChEBI" id="CHEBI:139521"/>
        <dbReference type="EC" id="1.11.1.7"/>
    </reaction>
</comment>
<evidence type="ECO:0000256" key="16">
    <source>
        <dbReference type="PIRSR" id="PIRSR600823-5"/>
    </source>
</evidence>
<comment type="caution">
    <text evidence="19">The sequence shown here is derived from an EMBL/GenBank/DDBJ whole genome shotgun (WGS) entry which is preliminary data.</text>
</comment>
<comment type="similarity">
    <text evidence="17">Belongs to the peroxidase family. Classical plant (class III) peroxidase subfamily.</text>
</comment>
<evidence type="ECO:0000256" key="5">
    <source>
        <dbReference type="ARBA" id="ARBA00022723"/>
    </source>
</evidence>
<keyword evidence="8 14" id="KW-0408">Iron</keyword>
<keyword evidence="3 17" id="KW-0575">Peroxidase</keyword>
<evidence type="ECO:0000256" key="4">
    <source>
        <dbReference type="ARBA" id="ARBA00022617"/>
    </source>
</evidence>
<organism evidence="19 20">
    <name type="scientific">Ananas comosus</name>
    <name type="common">Pineapple</name>
    <name type="synonym">Ananas ananas</name>
    <dbReference type="NCBI Taxonomy" id="4615"/>
    <lineage>
        <taxon>Eukaryota</taxon>
        <taxon>Viridiplantae</taxon>
        <taxon>Streptophyta</taxon>
        <taxon>Embryophyta</taxon>
        <taxon>Tracheophyta</taxon>
        <taxon>Spermatophyta</taxon>
        <taxon>Magnoliopsida</taxon>
        <taxon>Liliopsida</taxon>
        <taxon>Poales</taxon>
        <taxon>Bromeliaceae</taxon>
        <taxon>Bromelioideae</taxon>
        <taxon>Ananas</taxon>
    </lineage>
</organism>
<dbReference type="GO" id="GO:0006979">
    <property type="term" value="P:response to oxidative stress"/>
    <property type="evidence" value="ECO:0007669"/>
    <property type="project" value="UniProtKB-UniRule"/>
</dbReference>
<evidence type="ECO:0000313" key="19">
    <source>
        <dbReference type="EMBL" id="OAY86072.1"/>
    </source>
</evidence>
<dbReference type="Proteomes" id="UP000092600">
    <property type="component" value="Unassembled WGS sequence"/>
</dbReference>
<evidence type="ECO:0000256" key="14">
    <source>
        <dbReference type="PIRSR" id="PIRSR600823-3"/>
    </source>
</evidence>
<dbReference type="PROSITE" id="PS00435">
    <property type="entry name" value="PEROXIDASE_1"/>
    <property type="match status" value="1"/>
</dbReference>
<dbReference type="PRINTS" id="PR00458">
    <property type="entry name" value="PEROXIDASE"/>
</dbReference>
<dbReference type="GO" id="GO:0005576">
    <property type="term" value="C:extracellular region"/>
    <property type="evidence" value="ECO:0007669"/>
    <property type="project" value="UniProtKB-SubCell"/>
</dbReference>
<dbReference type="EMBL" id="LSRQ01000011">
    <property type="protein sequence ID" value="OAY86072.1"/>
    <property type="molecule type" value="Genomic_DNA"/>
</dbReference>
<evidence type="ECO:0000256" key="6">
    <source>
        <dbReference type="ARBA" id="ARBA00022837"/>
    </source>
</evidence>
<evidence type="ECO:0000256" key="12">
    <source>
        <dbReference type="PIRSR" id="PIRSR600823-1"/>
    </source>
</evidence>
<evidence type="ECO:0000259" key="18">
    <source>
        <dbReference type="PROSITE" id="PS50873"/>
    </source>
</evidence>
<comment type="cofactor">
    <cofactor evidence="14 17">
        <name>Ca(2+)</name>
        <dbReference type="ChEBI" id="CHEBI:29108"/>
    </cofactor>
    <text evidence="14 17">Binds 2 calcium ions per subunit.</text>
</comment>
<feature type="disulfide bond" evidence="16">
    <location>
        <begin position="157"/>
        <end position="189"/>
    </location>
</feature>
<dbReference type="InterPro" id="IPR010255">
    <property type="entry name" value="Haem_peroxidase_sf"/>
</dbReference>
<feature type="binding site" evidence="14">
    <location>
        <position position="67"/>
    </location>
    <ligand>
        <name>Ca(2+)</name>
        <dbReference type="ChEBI" id="CHEBI:29108"/>
        <label>1</label>
    </ligand>
</feature>
<evidence type="ECO:0000256" key="8">
    <source>
        <dbReference type="ARBA" id="ARBA00023004"/>
    </source>
</evidence>
<comment type="subcellular location">
    <subcellularLocation>
        <location evidence="17">Secreted</location>
    </subcellularLocation>
</comment>
<evidence type="ECO:0000256" key="9">
    <source>
        <dbReference type="ARBA" id="ARBA00023157"/>
    </source>
</evidence>
<feature type="binding site" evidence="14">
    <location>
        <position position="210"/>
    </location>
    <ligand>
        <name>Ca(2+)</name>
        <dbReference type="ChEBI" id="CHEBI:29108"/>
        <label>2</label>
    </ligand>
</feature>
<dbReference type="GO" id="GO:0020037">
    <property type="term" value="F:heme binding"/>
    <property type="evidence" value="ECO:0007669"/>
    <property type="project" value="UniProtKB-UniRule"/>
</dbReference>
<dbReference type="PANTHER" id="PTHR31517:SF51">
    <property type="entry name" value="PEROXIDASE 55"/>
    <property type="match status" value="1"/>
</dbReference>
<evidence type="ECO:0000256" key="10">
    <source>
        <dbReference type="ARBA" id="ARBA00023283"/>
    </source>
</evidence>
<keyword evidence="7 17" id="KW-0560">Oxidoreductase</keyword>
<feature type="chain" id="PRO_5008444380" description="Peroxidase" evidence="17">
    <location>
        <begin position="25"/>
        <end position="282"/>
    </location>
</feature>
<keyword evidence="4 17" id="KW-0349">Heme</keyword>